<evidence type="ECO:0000256" key="2">
    <source>
        <dbReference type="ARBA" id="ARBA00023034"/>
    </source>
</evidence>
<dbReference type="PANTHER" id="PTHR12704">
    <property type="entry name" value="TRANS-GOLGI PROTEIN GMX33"/>
    <property type="match status" value="1"/>
</dbReference>
<dbReference type="InterPro" id="IPR008628">
    <property type="entry name" value="GPP34-like"/>
</dbReference>
<organism evidence="5 6">
    <name type="scientific">Nostocoides veronense</name>
    <dbReference type="NCBI Taxonomy" id="330836"/>
    <lineage>
        <taxon>Bacteria</taxon>
        <taxon>Bacillati</taxon>
        <taxon>Actinomycetota</taxon>
        <taxon>Actinomycetes</taxon>
        <taxon>Micrococcales</taxon>
        <taxon>Intrasporangiaceae</taxon>
        <taxon>Nostocoides</taxon>
    </lineage>
</organism>
<name>A0ABP4XJN2_9MICO</name>
<keyword evidence="4" id="KW-0472">Membrane</keyword>
<dbReference type="Pfam" id="PF05719">
    <property type="entry name" value="GPP34"/>
    <property type="match status" value="1"/>
</dbReference>
<evidence type="ECO:0000313" key="6">
    <source>
        <dbReference type="Proteomes" id="UP001499938"/>
    </source>
</evidence>
<accession>A0ABP4XJN2</accession>
<comment type="caution">
    <text evidence="5">The sequence shown here is derived from an EMBL/GenBank/DDBJ whole genome shotgun (WGS) entry which is preliminary data.</text>
</comment>
<dbReference type="PANTHER" id="PTHR12704:SF2">
    <property type="entry name" value="GOLGI PHOSPHOPROTEIN 3 HOMOLOG SAURON"/>
    <property type="match status" value="1"/>
</dbReference>
<evidence type="ECO:0000256" key="4">
    <source>
        <dbReference type="ARBA" id="ARBA00023136"/>
    </source>
</evidence>
<dbReference type="Gene3D" id="1.10.3630.10">
    <property type="entry name" value="yeast vps74-n-term truncation variant domain like"/>
    <property type="match status" value="1"/>
</dbReference>
<dbReference type="InterPro" id="IPR038261">
    <property type="entry name" value="GPP34-like_sf"/>
</dbReference>
<sequence length="223" mass="24666">MLIAEEFMLLALAEDTGKKRVWDMSVRPAIAAAILVELIHRERLGVSASDLPRKERERLTLVLDSATEDRILNEALTDAMRFIGKRPGDVITRWNTWGMSRKMQAQVLQRLVDSGVVRRESARVAGIFEVDRFPEVDPAPEQEIRARVNAALLGADPDPRTAVLISLLLATKLLPQVLSPETNRRAAIRRAKQIAEGEWAGGMVKKTLEQIFAGHAVAATASS</sequence>
<keyword evidence="3" id="KW-0446">Lipid-binding</keyword>
<dbReference type="Proteomes" id="UP001499938">
    <property type="component" value="Unassembled WGS sequence"/>
</dbReference>
<dbReference type="EMBL" id="BAAAPO010000006">
    <property type="protein sequence ID" value="GAA1781617.1"/>
    <property type="molecule type" value="Genomic_DNA"/>
</dbReference>
<proteinExistence type="predicted"/>
<evidence type="ECO:0000256" key="3">
    <source>
        <dbReference type="ARBA" id="ARBA00023121"/>
    </source>
</evidence>
<dbReference type="RefSeq" id="WP_344080446.1">
    <property type="nucleotide sequence ID" value="NZ_BAAAPO010000006.1"/>
</dbReference>
<keyword evidence="6" id="KW-1185">Reference proteome</keyword>
<protein>
    <submittedName>
        <fullName evidence="5">GPP34 family phosphoprotein</fullName>
    </submittedName>
</protein>
<evidence type="ECO:0000313" key="5">
    <source>
        <dbReference type="EMBL" id="GAA1781617.1"/>
    </source>
</evidence>
<keyword evidence="2" id="KW-0333">Golgi apparatus</keyword>
<reference evidence="6" key="1">
    <citation type="journal article" date="2019" name="Int. J. Syst. Evol. Microbiol.">
        <title>The Global Catalogue of Microorganisms (GCM) 10K type strain sequencing project: providing services to taxonomists for standard genome sequencing and annotation.</title>
        <authorList>
            <consortium name="The Broad Institute Genomics Platform"/>
            <consortium name="The Broad Institute Genome Sequencing Center for Infectious Disease"/>
            <person name="Wu L."/>
            <person name="Ma J."/>
        </authorList>
    </citation>
    <scope>NUCLEOTIDE SEQUENCE [LARGE SCALE GENOMIC DNA]</scope>
    <source>
        <strain evidence="6">JCM 15592</strain>
    </source>
</reference>
<gene>
    <name evidence="5" type="ORF">GCM10009811_03800</name>
</gene>
<comment type="subcellular location">
    <subcellularLocation>
        <location evidence="1">Golgi apparatus membrane</location>
        <topology evidence="1">Peripheral membrane protein</topology>
        <orientation evidence="1">Cytoplasmic side</orientation>
    </subcellularLocation>
</comment>
<evidence type="ECO:0000256" key="1">
    <source>
        <dbReference type="ARBA" id="ARBA00004255"/>
    </source>
</evidence>